<protein>
    <submittedName>
        <fullName evidence="3">Tetratricopeptide repeat-containing protein</fullName>
    </submittedName>
</protein>
<feature type="repeat" description="TPR" evidence="1">
    <location>
        <begin position="82"/>
        <end position="115"/>
    </location>
</feature>
<accession>A0A1I2T0R9</accession>
<reference evidence="4" key="1">
    <citation type="submission" date="2016-10" db="EMBL/GenBank/DDBJ databases">
        <authorList>
            <person name="Varghese N."/>
            <person name="Submissions S."/>
        </authorList>
    </citation>
    <scope>NUCLEOTIDE SEQUENCE [LARGE SCALE GENOMIC DNA]</scope>
    <source>
        <strain evidence="4">DSM 17038</strain>
    </source>
</reference>
<sequence length="230" mass="26690">MVYNIVDVLLRSELDSLKFFGLFLIISMLTRNPLLALLILIIIFVFIDRSFIGMLPDFLAPLRRRRRRSELQREVVVNPHDANAQLALGEMYFMQGRYDRAVERLQNALVKMEDSALGRYYLGASLYYLGQKEQSLKELAAAIQINPKVAHGLPYLYLLKHSYSESLTDSLLRYGSVQALFETGKYLKQIGKKQEAAKFFNEVLDVYRLSSPTMRRNYRRMAVYARLFGK</sequence>
<organism evidence="3 4">
    <name type="scientific">Desulfotruncus arcticus DSM 17038</name>
    <dbReference type="NCBI Taxonomy" id="1121424"/>
    <lineage>
        <taxon>Bacteria</taxon>
        <taxon>Bacillati</taxon>
        <taxon>Bacillota</taxon>
        <taxon>Clostridia</taxon>
        <taxon>Eubacteriales</taxon>
        <taxon>Desulfallaceae</taxon>
        <taxon>Desulfotruncus</taxon>
    </lineage>
</organism>
<evidence type="ECO:0000313" key="3">
    <source>
        <dbReference type="EMBL" id="SFG58614.1"/>
    </source>
</evidence>
<keyword evidence="2" id="KW-0472">Membrane</keyword>
<evidence type="ECO:0000256" key="2">
    <source>
        <dbReference type="SAM" id="Phobius"/>
    </source>
</evidence>
<feature type="transmembrane region" description="Helical" evidence="2">
    <location>
        <begin position="20"/>
        <end position="47"/>
    </location>
</feature>
<keyword evidence="2" id="KW-0812">Transmembrane</keyword>
<dbReference type="Pfam" id="PF13432">
    <property type="entry name" value="TPR_16"/>
    <property type="match status" value="1"/>
</dbReference>
<evidence type="ECO:0000256" key="1">
    <source>
        <dbReference type="PROSITE-ProRule" id="PRU00339"/>
    </source>
</evidence>
<dbReference type="Pfam" id="PF13174">
    <property type="entry name" value="TPR_6"/>
    <property type="match status" value="1"/>
</dbReference>
<dbReference type="AlphaFoldDB" id="A0A1I2T0R9"/>
<keyword evidence="1" id="KW-0802">TPR repeat</keyword>
<dbReference type="SUPFAM" id="SSF48452">
    <property type="entry name" value="TPR-like"/>
    <property type="match status" value="1"/>
</dbReference>
<keyword evidence="4" id="KW-1185">Reference proteome</keyword>
<dbReference type="Proteomes" id="UP000199337">
    <property type="component" value="Unassembled WGS sequence"/>
</dbReference>
<dbReference type="InterPro" id="IPR019734">
    <property type="entry name" value="TPR_rpt"/>
</dbReference>
<dbReference type="PROSITE" id="PS50005">
    <property type="entry name" value="TPR"/>
    <property type="match status" value="1"/>
</dbReference>
<gene>
    <name evidence="3" type="ORF">SAMN05660649_02106</name>
</gene>
<dbReference type="InterPro" id="IPR011990">
    <property type="entry name" value="TPR-like_helical_dom_sf"/>
</dbReference>
<proteinExistence type="predicted"/>
<keyword evidence="2" id="KW-1133">Transmembrane helix</keyword>
<evidence type="ECO:0000313" key="4">
    <source>
        <dbReference type="Proteomes" id="UP000199337"/>
    </source>
</evidence>
<dbReference type="OrthoDB" id="2658060at2"/>
<dbReference type="Gene3D" id="1.25.40.10">
    <property type="entry name" value="Tetratricopeptide repeat domain"/>
    <property type="match status" value="1"/>
</dbReference>
<dbReference type="SMART" id="SM00028">
    <property type="entry name" value="TPR"/>
    <property type="match status" value="3"/>
</dbReference>
<dbReference type="EMBL" id="FOOX01000006">
    <property type="protein sequence ID" value="SFG58614.1"/>
    <property type="molecule type" value="Genomic_DNA"/>
</dbReference>
<dbReference type="STRING" id="341036.SAMN05660649_02106"/>
<name>A0A1I2T0R9_9FIRM</name>